<feature type="domain" description="Ammonium transporter AmtB-like" evidence="12">
    <location>
        <begin position="71"/>
        <end position="501"/>
    </location>
</feature>
<dbReference type="AlphaFoldDB" id="A0A4P7BHE9"/>
<dbReference type="GO" id="GO:0005886">
    <property type="term" value="C:plasma membrane"/>
    <property type="evidence" value="ECO:0007669"/>
    <property type="project" value="UniProtKB-SubCell"/>
</dbReference>
<keyword evidence="7 10" id="KW-0472">Membrane</keyword>
<keyword evidence="5 10" id="KW-0812">Transmembrane</keyword>
<evidence type="ECO:0000313" key="16">
    <source>
        <dbReference type="Proteomes" id="UP000619512"/>
    </source>
</evidence>
<sequence length="503" mass="51636">MKKTITKWLAGIAVTMALGTAVPAWAQDAAATTPAATATVAAPAAQAATAATTVAPAPAAPAAVANKGDTAWMFVATLLVILMTIPGLALFYGGLVRTKNMLSVLMQVFTIFSLIIVLWCLYGYSFAFTQGNAFIGSGARALLNGIYDPATGFAVAATFSKGVVIPEFIFVAFQGTFAAITCALIVGAFAERAKFAAVLAFIVLWFTFSYLPIAHMVWFWTGPDAITNADTLAAEAAKAGFIWQKGALDFAGGTVVHINAAVAGIVGAFMIGKRVGYGRESMAPHSLTLTMVGASLLWVGWFGFNAGSALEAGDVAALAFINTLLATASAAVSWLFAEWIFKGKPSMLGAASGAVAGLVAITPAAGYVGPMGGLVIGLVAGIVCLWGVNGLKRMLGADDSLDVFGVHGVGGILGAILTGVFAAPSLGGQGIWDYVTNAASPDFSIAGQVMTQATAVGITIVWSGIVSVIAYKLVDMVIGLRVPEEQEREGLDITSHGESAYHS</sequence>
<feature type="transmembrane region" description="Helical" evidence="10">
    <location>
        <begin position="403"/>
        <end position="423"/>
    </location>
</feature>
<dbReference type="Proteomes" id="UP000294359">
    <property type="component" value="Chromosome"/>
</dbReference>
<evidence type="ECO:0000313" key="14">
    <source>
        <dbReference type="EMBL" id="QBQ38194.1"/>
    </source>
</evidence>
<dbReference type="PANTHER" id="PTHR43029:SF10">
    <property type="entry name" value="AMMONIUM TRANSPORTER MEP2"/>
    <property type="match status" value="1"/>
</dbReference>
<dbReference type="InterPro" id="IPR018047">
    <property type="entry name" value="Ammonium_transpt_CS"/>
</dbReference>
<dbReference type="PANTHER" id="PTHR43029">
    <property type="entry name" value="AMMONIUM TRANSPORTER MEP2"/>
    <property type="match status" value="1"/>
</dbReference>
<dbReference type="InterPro" id="IPR029020">
    <property type="entry name" value="Ammonium/urea_transptr"/>
</dbReference>
<feature type="transmembrane region" description="Helical" evidence="10">
    <location>
        <begin position="283"/>
        <end position="304"/>
    </location>
</feature>
<dbReference type="EMBL" id="CP038026">
    <property type="protein sequence ID" value="QBQ38194.1"/>
    <property type="molecule type" value="Genomic_DNA"/>
</dbReference>
<organism evidence="13 16">
    <name type="scientific">Pseudoduganella plicata</name>
    <dbReference type="NCBI Taxonomy" id="321984"/>
    <lineage>
        <taxon>Bacteria</taxon>
        <taxon>Pseudomonadati</taxon>
        <taxon>Pseudomonadota</taxon>
        <taxon>Betaproteobacteria</taxon>
        <taxon>Burkholderiales</taxon>
        <taxon>Oxalobacteraceae</taxon>
        <taxon>Telluria group</taxon>
        <taxon>Pseudoduganella</taxon>
    </lineage>
</organism>
<feature type="transmembrane region" description="Helical" evidence="10">
    <location>
        <begin position="197"/>
        <end position="220"/>
    </location>
</feature>
<evidence type="ECO:0000256" key="8">
    <source>
        <dbReference type="ARBA" id="ARBA00023177"/>
    </source>
</evidence>
<evidence type="ECO:0000256" key="9">
    <source>
        <dbReference type="ARBA" id="ARBA00050025"/>
    </source>
</evidence>
<dbReference type="FunFam" id="1.10.3430.10:FF:000007">
    <property type="entry name" value="Ammonium transporter"/>
    <property type="match status" value="1"/>
</dbReference>
<reference evidence="13" key="1">
    <citation type="journal article" date="2014" name="Int. J. Syst. Evol. Microbiol.">
        <title>Complete genome sequence of Corynebacterium casei LMG S-19264T (=DSM 44701T), isolated from a smear-ripened cheese.</title>
        <authorList>
            <consortium name="US DOE Joint Genome Institute (JGI-PGF)"/>
            <person name="Walter F."/>
            <person name="Albersmeier A."/>
            <person name="Kalinowski J."/>
            <person name="Ruckert C."/>
        </authorList>
    </citation>
    <scope>NUCLEOTIDE SEQUENCE</scope>
    <source>
        <strain evidence="13">KCTC 12344</strain>
    </source>
</reference>
<keyword evidence="3 10" id="KW-0813">Transport</keyword>
<dbReference type="Gene3D" id="1.10.3430.10">
    <property type="entry name" value="Ammonium transporter AmtB like domains"/>
    <property type="match status" value="1"/>
</dbReference>
<evidence type="ECO:0000256" key="2">
    <source>
        <dbReference type="ARBA" id="ARBA00005887"/>
    </source>
</evidence>
<evidence type="ECO:0000313" key="13">
    <source>
        <dbReference type="EMBL" id="GGY80096.1"/>
    </source>
</evidence>
<dbReference type="Pfam" id="PF00909">
    <property type="entry name" value="Ammonium_transp"/>
    <property type="match status" value="1"/>
</dbReference>
<feature type="signal peptide" evidence="11">
    <location>
        <begin position="1"/>
        <end position="26"/>
    </location>
</feature>
<feature type="transmembrane region" description="Helical" evidence="10">
    <location>
        <begin position="168"/>
        <end position="190"/>
    </location>
</feature>
<evidence type="ECO:0000256" key="6">
    <source>
        <dbReference type="ARBA" id="ARBA00022989"/>
    </source>
</evidence>
<dbReference type="InterPro" id="IPR001905">
    <property type="entry name" value="Ammonium_transpt"/>
</dbReference>
<feature type="chain" id="PRO_5044606839" description="Ammonium transporter" evidence="11">
    <location>
        <begin position="27"/>
        <end position="503"/>
    </location>
</feature>
<comment type="subcellular location">
    <subcellularLocation>
        <location evidence="1 10">Cell membrane</location>
        <topology evidence="1 10">Multi-pass membrane protein</topology>
    </subcellularLocation>
</comment>
<dbReference type="NCBIfam" id="TIGR00836">
    <property type="entry name" value="amt"/>
    <property type="match status" value="1"/>
</dbReference>
<evidence type="ECO:0000259" key="12">
    <source>
        <dbReference type="Pfam" id="PF00909"/>
    </source>
</evidence>
<evidence type="ECO:0000256" key="5">
    <source>
        <dbReference type="ARBA" id="ARBA00022692"/>
    </source>
</evidence>
<reference evidence="13" key="3">
    <citation type="submission" date="2022-12" db="EMBL/GenBank/DDBJ databases">
        <authorList>
            <person name="Sun Q."/>
            <person name="Kim S."/>
        </authorList>
    </citation>
    <scope>NUCLEOTIDE SEQUENCE</scope>
    <source>
        <strain evidence="13">KCTC 12344</strain>
    </source>
</reference>
<feature type="transmembrane region" description="Helical" evidence="10">
    <location>
        <begin position="443"/>
        <end position="471"/>
    </location>
</feature>
<dbReference type="OrthoDB" id="9814202at2"/>
<keyword evidence="6 10" id="KW-1133">Transmembrane helix</keyword>
<keyword evidence="15" id="KW-1185">Reference proteome</keyword>
<dbReference type="GO" id="GO:0008519">
    <property type="term" value="F:ammonium channel activity"/>
    <property type="evidence" value="ECO:0007669"/>
    <property type="project" value="InterPro"/>
</dbReference>
<reference evidence="14 15" key="2">
    <citation type="submission" date="2019-03" db="EMBL/GenBank/DDBJ databases">
        <title>Draft Genome Sequences of Six Type Strains of the Genus Massilia.</title>
        <authorList>
            <person name="Miess H."/>
            <person name="Frediansyhah A."/>
            <person name="Gross H."/>
        </authorList>
    </citation>
    <scope>NUCLEOTIDE SEQUENCE [LARGE SCALE GENOMIC DNA]</scope>
    <source>
        <strain evidence="14 15">DSM 17505</strain>
    </source>
</reference>
<evidence type="ECO:0000256" key="11">
    <source>
        <dbReference type="SAM" id="SignalP"/>
    </source>
</evidence>
<proteinExistence type="inferred from homology"/>
<evidence type="ECO:0000256" key="4">
    <source>
        <dbReference type="ARBA" id="ARBA00022475"/>
    </source>
</evidence>
<dbReference type="EMBL" id="BMWW01000002">
    <property type="protein sequence ID" value="GGY80096.1"/>
    <property type="molecule type" value="Genomic_DNA"/>
</dbReference>
<feature type="transmembrane region" description="Helical" evidence="10">
    <location>
        <begin position="250"/>
        <end position="271"/>
    </location>
</feature>
<feature type="transmembrane region" description="Helical" evidence="10">
    <location>
        <begin position="348"/>
        <end position="368"/>
    </location>
</feature>
<evidence type="ECO:0000313" key="15">
    <source>
        <dbReference type="Proteomes" id="UP000294359"/>
    </source>
</evidence>
<name>A0A4P7BHE9_9BURK</name>
<evidence type="ECO:0000256" key="1">
    <source>
        <dbReference type="ARBA" id="ARBA00004651"/>
    </source>
</evidence>
<feature type="transmembrane region" description="Helical" evidence="10">
    <location>
        <begin position="71"/>
        <end position="92"/>
    </location>
</feature>
<feature type="transmembrane region" description="Helical" evidence="10">
    <location>
        <begin position="316"/>
        <end position="336"/>
    </location>
</feature>
<feature type="transmembrane region" description="Helical" evidence="10">
    <location>
        <begin position="104"/>
        <end position="124"/>
    </location>
</feature>
<dbReference type="InterPro" id="IPR024041">
    <property type="entry name" value="NH4_transpt_AmtB-like_dom"/>
</dbReference>
<dbReference type="PROSITE" id="PS01219">
    <property type="entry name" value="AMMONIUM_TRANSP"/>
    <property type="match status" value="1"/>
</dbReference>
<evidence type="ECO:0000256" key="10">
    <source>
        <dbReference type="RuleBase" id="RU362002"/>
    </source>
</evidence>
<dbReference type="SUPFAM" id="SSF111352">
    <property type="entry name" value="Ammonium transporter"/>
    <property type="match status" value="1"/>
</dbReference>
<comment type="similarity">
    <text evidence="2 10">Belongs to the ammonia transporter channel (TC 1.A.11.2) family.</text>
</comment>
<gene>
    <name evidence="13" type="primary">amt</name>
    <name evidence="14" type="ORF">E1742_19975</name>
    <name evidence="13" type="ORF">GCM10007388_10910</name>
</gene>
<keyword evidence="4" id="KW-1003">Cell membrane</keyword>
<accession>A0A4P7BHE9</accession>
<feature type="transmembrane region" description="Helical" evidence="10">
    <location>
        <begin position="374"/>
        <end position="391"/>
    </location>
</feature>
<evidence type="ECO:0000256" key="3">
    <source>
        <dbReference type="ARBA" id="ARBA00022448"/>
    </source>
</evidence>
<protein>
    <recommendedName>
        <fullName evidence="9 10">Ammonium transporter</fullName>
    </recommendedName>
</protein>
<evidence type="ECO:0000256" key="7">
    <source>
        <dbReference type="ARBA" id="ARBA00023136"/>
    </source>
</evidence>
<keyword evidence="11" id="KW-0732">Signal</keyword>
<dbReference type="Proteomes" id="UP000619512">
    <property type="component" value="Unassembled WGS sequence"/>
</dbReference>
<dbReference type="RefSeq" id="WP_134386898.1">
    <property type="nucleotide sequence ID" value="NZ_BMWW01000002.1"/>
</dbReference>
<keyword evidence="8 10" id="KW-0924">Ammonia transport</keyword>